<comment type="caution">
    <text evidence="2">The sequence shown here is derived from an EMBL/GenBank/DDBJ whole genome shotgun (WGS) entry which is preliminary data.</text>
</comment>
<organism evidence="2 3">
    <name type="scientific">Cerasibacillus terrae</name>
    <dbReference type="NCBI Taxonomy" id="2498845"/>
    <lineage>
        <taxon>Bacteria</taxon>
        <taxon>Bacillati</taxon>
        <taxon>Bacillota</taxon>
        <taxon>Bacilli</taxon>
        <taxon>Bacillales</taxon>
        <taxon>Bacillaceae</taxon>
        <taxon>Cerasibacillus</taxon>
    </lineage>
</organism>
<dbReference type="Proteomes" id="UP000321574">
    <property type="component" value="Unassembled WGS sequence"/>
</dbReference>
<protein>
    <recommendedName>
        <fullName evidence="1">Putative sugar diacid recognition domain-containing protein</fullName>
    </recommendedName>
</protein>
<evidence type="ECO:0000313" key="2">
    <source>
        <dbReference type="EMBL" id="TXL66786.1"/>
    </source>
</evidence>
<dbReference type="InterPro" id="IPR008599">
    <property type="entry name" value="Diacid_rec"/>
</dbReference>
<feature type="domain" description="Putative sugar diacid recognition" evidence="1">
    <location>
        <begin position="3"/>
        <end position="44"/>
    </location>
</feature>
<evidence type="ECO:0000259" key="1">
    <source>
        <dbReference type="Pfam" id="PF05651"/>
    </source>
</evidence>
<dbReference type="EMBL" id="VDUW01000002">
    <property type="protein sequence ID" value="TXL66786.1"/>
    <property type="molecule type" value="Genomic_DNA"/>
</dbReference>
<dbReference type="Pfam" id="PF05651">
    <property type="entry name" value="Diacid_rec"/>
    <property type="match status" value="1"/>
</dbReference>
<accession>A0A5C8P0L2</accession>
<evidence type="ECO:0000313" key="3">
    <source>
        <dbReference type="Proteomes" id="UP000321574"/>
    </source>
</evidence>
<name>A0A5C8P0L2_9BACI</name>
<proteinExistence type="predicted"/>
<dbReference type="OrthoDB" id="9792148at2"/>
<keyword evidence="3" id="KW-1185">Reference proteome</keyword>
<reference evidence="2 3" key="1">
    <citation type="submission" date="2019-06" db="EMBL/GenBank/DDBJ databases">
        <title>Cerasibacillus sp. nov., isolated from maize field.</title>
        <authorList>
            <person name="Lin S.-Y."/>
            <person name="Tsai C.-F."/>
            <person name="Young C.-C."/>
        </authorList>
    </citation>
    <scope>NUCLEOTIDE SEQUENCE [LARGE SCALE GENOMIC DNA]</scope>
    <source>
        <strain evidence="2 3">CC-CFT480</strain>
    </source>
</reference>
<dbReference type="AlphaFoldDB" id="A0A5C8P0L2"/>
<sequence length="74" mass="8887">MKITEELGNEIIKRLSKYTEVNINIMNLEGKIVSSTDKERVHQTTVVLKKLLTFRMKSFFLMRIWRISWVRSQE</sequence>
<dbReference type="RefSeq" id="WP_147666186.1">
    <property type="nucleotide sequence ID" value="NZ_VDUW01000002.1"/>
</dbReference>
<gene>
    <name evidence="2" type="ORF">FHP05_05260</name>
</gene>